<dbReference type="PANTHER" id="PTHR10869:SF244">
    <property type="entry name" value="PROLYL 4-HYDROXYLASE SUBUNIT ALPHA-2"/>
    <property type="match status" value="1"/>
</dbReference>
<dbReference type="Pfam" id="PF23558">
    <property type="entry name" value="TPR_P4H"/>
    <property type="match status" value="1"/>
</dbReference>
<dbReference type="FunFam" id="1.25.40.10:FF:000006">
    <property type="entry name" value="Prolyl 4-hydroxylase subunit alpha 2"/>
    <property type="match status" value="1"/>
</dbReference>
<dbReference type="Pfam" id="PF13640">
    <property type="entry name" value="2OG-FeII_Oxy_3"/>
    <property type="match status" value="1"/>
</dbReference>
<dbReference type="PANTHER" id="PTHR10869">
    <property type="entry name" value="PROLYL 4-HYDROXYLASE ALPHA SUBUNIT"/>
    <property type="match status" value="1"/>
</dbReference>
<evidence type="ECO:0000256" key="11">
    <source>
        <dbReference type="ARBA" id="ARBA00023004"/>
    </source>
</evidence>
<proteinExistence type="inferred from homology"/>
<evidence type="ECO:0000256" key="9">
    <source>
        <dbReference type="ARBA" id="ARBA00022964"/>
    </source>
</evidence>
<evidence type="ECO:0000256" key="5">
    <source>
        <dbReference type="ARBA" id="ARBA00012269"/>
    </source>
</evidence>
<dbReference type="SMART" id="SM00702">
    <property type="entry name" value="P4Hc"/>
    <property type="match status" value="1"/>
</dbReference>
<dbReference type="InterPro" id="IPR011990">
    <property type="entry name" value="TPR-like_helical_dom_sf"/>
</dbReference>
<keyword evidence="11" id="KW-0408">Iron</keyword>
<reference evidence="15" key="1">
    <citation type="submission" date="2015-11" db="EMBL/GenBank/DDBJ databases">
        <title>De novo transcriptome assembly of four potential Pierce s Disease insect vectors from Arizona vineyards.</title>
        <authorList>
            <person name="Tassone E.E."/>
        </authorList>
    </citation>
    <scope>NUCLEOTIDE SEQUENCE</scope>
</reference>
<evidence type="ECO:0000256" key="12">
    <source>
        <dbReference type="ARBA" id="ARBA00023180"/>
    </source>
</evidence>
<dbReference type="Gene3D" id="2.60.120.620">
    <property type="entry name" value="q2cbj1_9rhob like domain"/>
    <property type="match status" value="1"/>
</dbReference>
<dbReference type="GO" id="GO:0005788">
    <property type="term" value="C:endoplasmic reticulum lumen"/>
    <property type="evidence" value="ECO:0007669"/>
    <property type="project" value="UniProtKB-SubCell"/>
</dbReference>
<evidence type="ECO:0000256" key="7">
    <source>
        <dbReference type="ARBA" id="ARBA00022824"/>
    </source>
</evidence>
<keyword evidence="8" id="KW-0847">Vitamin C</keyword>
<name>A0A1B6MIZ2_9HEMI</name>
<evidence type="ECO:0000256" key="2">
    <source>
        <dbReference type="ARBA" id="ARBA00002035"/>
    </source>
</evidence>
<dbReference type="InterPro" id="IPR059068">
    <property type="entry name" value="TPR_P4H"/>
</dbReference>
<dbReference type="InterPro" id="IPR006620">
    <property type="entry name" value="Pro_4_hyd_alph"/>
</dbReference>
<dbReference type="GO" id="GO:0004656">
    <property type="term" value="F:procollagen-proline 4-dioxygenase activity"/>
    <property type="evidence" value="ECO:0007669"/>
    <property type="project" value="UniProtKB-EC"/>
</dbReference>
<comment type="similarity">
    <text evidence="4">Belongs to the P4HA family.</text>
</comment>
<evidence type="ECO:0000256" key="8">
    <source>
        <dbReference type="ARBA" id="ARBA00022896"/>
    </source>
</evidence>
<evidence type="ECO:0000256" key="4">
    <source>
        <dbReference type="ARBA" id="ARBA00006511"/>
    </source>
</evidence>
<dbReference type="InterPro" id="IPR045054">
    <property type="entry name" value="P4HA-like"/>
</dbReference>
<gene>
    <name evidence="15" type="ORF">g.41150</name>
</gene>
<dbReference type="GO" id="GO:0005506">
    <property type="term" value="F:iron ion binding"/>
    <property type="evidence" value="ECO:0007669"/>
    <property type="project" value="InterPro"/>
</dbReference>
<sequence>MVYKCLCLALLVVVAQAEIYTALVDMEELLESEAALLRTLDDYILAQEMKIRLIKKKYAEFTHEHEEASRDATHYLSNPLNVFLMVKRLTNDWKDLEGTIKNDIGEEAIQNMTTLRETLKFPTDEDLTGAAVALMRLQDTYQLDTSSLARGELNGVQYSTQLTAADCFELGRQSYNYQDFYHTVLWMTEAMNRQEQERNRTNVERWEILEYLAYSTYMQGNVKSALQMTDELLTIVPSHQRALGNKKFYLAAIEQDATPLKIELNKMMGDKPVEELPERNVYEMLCRDAIRPPPSLTAKLKCRYVHNNRPFLRIAPLKEEEAYLDPRIVLYRNALYDSEMEIFKKMAQPRLRRATVQNYKTGDLEVAHYRISKSAWLKEEEHEAVARVSRRIEDMTGLTTSTAEELQVVNYGIGGHYEPHYDFARREEKNAFKSLGTGNRIATVLNYMSDVEQGGATVFPELRLSLWPERGTAAFWMNLYPHGEGDLRTRHAACPVLAGSKWVSNKWLHERGQEFLRPCQLELEPPHQPR</sequence>
<dbReference type="FunFam" id="2.60.120.620:FF:000001">
    <property type="entry name" value="Prolyl 4-hydroxylase subunit alpha 2"/>
    <property type="match status" value="1"/>
</dbReference>
<feature type="chain" id="PRO_5008588294" description="procollagen-proline 4-dioxygenase" evidence="13">
    <location>
        <begin position="18"/>
        <end position="530"/>
    </location>
</feature>
<keyword evidence="9" id="KW-0223">Dioxygenase</keyword>
<evidence type="ECO:0000313" key="15">
    <source>
        <dbReference type="EMBL" id="JAT35873.1"/>
    </source>
</evidence>
<feature type="signal peptide" evidence="13">
    <location>
        <begin position="1"/>
        <end position="17"/>
    </location>
</feature>
<dbReference type="SUPFAM" id="SSF48452">
    <property type="entry name" value="TPR-like"/>
    <property type="match status" value="1"/>
</dbReference>
<dbReference type="Gene3D" id="6.10.140.1460">
    <property type="match status" value="1"/>
</dbReference>
<dbReference type="InterPro" id="IPR044862">
    <property type="entry name" value="Pro_4_hyd_alph_FE2OG_OXY"/>
</dbReference>
<evidence type="ECO:0000256" key="6">
    <source>
        <dbReference type="ARBA" id="ARBA00022723"/>
    </source>
</evidence>
<dbReference type="GO" id="GO:0031418">
    <property type="term" value="F:L-ascorbic acid binding"/>
    <property type="evidence" value="ECO:0007669"/>
    <property type="project" value="UniProtKB-KW"/>
</dbReference>
<accession>A0A1B6MIZ2</accession>
<comment type="function">
    <text evidence="2">Catalyzes the post-translational formation of 4-hydroxyproline in -Xaa-Pro-Gly- sequences in collagens and other proteins.</text>
</comment>
<dbReference type="Pfam" id="PF08336">
    <property type="entry name" value="P4Ha_N"/>
    <property type="match status" value="1"/>
</dbReference>
<keyword evidence="10" id="KW-0560">Oxidoreductase</keyword>
<comment type="subcellular location">
    <subcellularLocation>
        <location evidence="3">Endoplasmic reticulum lumen</location>
    </subcellularLocation>
</comment>
<keyword evidence="12" id="KW-0325">Glycoprotein</keyword>
<dbReference type="AlphaFoldDB" id="A0A1B6MIZ2"/>
<dbReference type="InterPro" id="IPR005123">
    <property type="entry name" value="Oxoglu/Fe-dep_dioxygenase_dom"/>
</dbReference>
<dbReference type="EMBL" id="GEBQ01004104">
    <property type="protein sequence ID" value="JAT35873.1"/>
    <property type="molecule type" value="Transcribed_RNA"/>
</dbReference>
<organism evidence="15">
    <name type="scientific">Graphocephala atropunctata</name>
    <dbReference type="NCBI Taxonomy" id="36148"/>
    <lineage>
        <taxon>Eukaryota</taxon>
        <taxon>Metazoa</taxon>
        <taxon>Ecdysozoa</taxon>
        <taxon>Arthropoda</taxon>
        <taxon>Hexapoda</taxon>
        <taxon>Insecta</taxon>
        <taxon>Pterygota</taxon>
        <taxon>Neoptera</taxon>
        <taxon>Paraneoptera</taxon>
        <taxon>Hemiptera</taxon>
        <taxon>Auchenorrhyncha</taxon>
        <taxon>Membracoidea</taxon>
        <taxon>Cicadellidae</taxon>
        <taxon>Cicadellinae</taxon>
        <taxon>Cicadellini</taxon>
        <taxon>Graphocephala</taxon>
    </lineage>
</organism>
<keyword evidence="6" id="KW-0479">Metal-binding</keyword>
<dbReference type="EC" id="1.14.11.2" evidence="5"/>
<evidence type="ECO:0000256" key="3">
    <source>
        <dbReference type="ARBA" id="ARBA00004319"/>
    </source>
</evidence>
<feature type="domain" description="Fe2OG dioxygenase" evidence="14">
    <location>
        <begin position="402"/>
        <end position="510"/>
    </location>
</feature>
<comment type="cofactor">
    <cofactor evidence="1">
        <name>L-ascorbate</name>
        <dbReference type="ChEBI" id="CHEBI:38290"/>
    </cofactor>
</comment>
<evidence type="ECO:0000256" key="1">
    <source>
        <dbReference type="ARBA" id="ARBA00001961"/>
    </source>
</evidence>
<evidence type="ECO:0000256" key="13">
    <source>
        <dbReference type="SAM" id="SignalP"/>
    </source>
</evidence>
<evidence type="ECO:0000256" key="10">
    <source>
        <dbReference type="ARBA" id="ARBA00023002"/>
    </source>
</evidence>
<keyword evidence="7" id="KW-0256">Endoplasmic reticulum</keyword>
<dbReference type="Gene3D" id="1.25.40.10">
    <property type="entry name" value="Tetratricopeptide repeat domain"/>
    <property type="match status" value="1"/>
</dbReference>
<keyword evidence="13" id="KW-0732">Signal</keyword>
<evidence type="ECO:0000259" key="14">
    <source>
        <dbReference type="PROSITE" id="PS51471"/>
    </source>
</evidence>
<protein>
    <recommendedName>
        <fullName evidence="5">procollagen-proline 4-dioxygenase</fullName>
        <ecNumber evidence="5">1.14.11.2</ecNumber>
    </recommendedName>
</protein>
<dbReference type="InterPro" id="IPR013547">
    <property type="entry name" value="P4H_N"/>
</dbReference>
<dbReference type="PROSITE" id="PS51471">
    <property type="entry name" value="FE2OG_OXY"/>
    <property type="match status" value="1"/>
</dbReference>